<dbReference type="InterPro" id="IPR013762">
    <property type="entry name" value="Integrase-like_cat_sf"/>
</dbReference>
<gene>
    <name evidence="4" type="ORF">GCM10010328_42960</name>
</gene>
<dbReference type="InterPro" id="IPR010998">
    <property type="entry name" value="Integrase_recombinase_N"/>
</dbReference>
<keyword evidence="1" id="KW-0238">DNA-binding</keyword>
<keyword evidence="5" id="KW-1185">Reference proteome</keyword>
<dbReference type="Proteomes" id="UP000624183">
    <property type="component" value="Unassembled WGS sequence"/>
</dbReference>
<evidence type="ECO:0000256" key="2">
    <source>
        <dbReference type="ARBA" id="ARBA00023172"/>
    </source>
</evidence>
<comment type="caution">
    <text evidence="4">The sequence shown here is derived from an EMBL/GenBank/DDBJ whole genome shotgun (WGS) entry which is preliminary data.</text>
</comment>
<proteinExistence type="predicted"/>
<keyword evidence="2" id="KW-0233">DNA recombination</keyword>
<organism evidence="4 5">
    <name type="scientific">Streptomyces rubiginosohelvolus</name>
    <dbReference type="NCBI Taxonomy" id="67362"/>
    <lineage>
        <taxon>Bacteria</taxon>
        <taxon>Bacillati</taxon>
        <taxon>Actinomycetota</taxon>
        <taxon>Actinomycetes</taxon>
        <taxon>Kitasatosporales</taxon>
        <taxon>Streptomycetaceae</taxon>
        <taxon>Streptomyces</taxon>
    </lineage>
</organism>
<dbReference type="SUPFAM" id="SSF56349">
    <property type="entry name" value="DNA breaking-rejoining enzymes"/>
    <property type="match status" value="1"/>
</dbReference>
<evidence type="ECO:0000313" key="5">
    <source>
        <dbReference type="Proteomes" id="UP000624183"/>
    </source>
</evidence>
<name>A0ABQ3C0M7_9ACTN</name>
<dbReference type="Pfam" id="PF02899">
    <property type="entry name" value="Phage_int_SAM_1"/>
    <property type="match status" value="1"/>
</dbReference>
<feature type="domain" description="Integrase SAM-like N-terminal" evidence="3">
    <location>
        <begin position="103"/>
        <end position="148"/>
    </location>
</feature>
<reference evidence="5" key="1">
    <citation type="journal article" date="2019" name="Int. J. Syst. Evol. Microbiol.">
        <title>The Global Catalogue of Microorganisms (GCM) 10K type strain sequencing project: providing services to taxonomists for standard genome sequencing and annotation.</title>
        <authorList>
            <consortium name="The Broad Institute Genomics Platform"/>
            <consortium name="The Broad Institute Genome Sequencing Center for Infectious Disease"/>
            <person name="Wu L."/>
            <person name="Ma J."/>
        </authorList>
    </citation>
    <scope>NUCLEOTIDE SEQUENCE [LARGE SCALE GENOMIC DNA]</scope>
    <source>
        <strain evidence="5">JCM 4602</strain>
    </source>
</reference>
<evidence type="ECO:0000313" key="4">
    <source>
        <dbReference type="EMBL" id="GGZ63769.1"/>
    </source>
</evidence>
<evidence type="ECO:0000256" key="1">
    <source>
        <dbReference type="ARBA" id="ARBA00023125"/>
    </source>
</evidence>
<dbReference type="InterPro" id="IPR011010">
    <property type="entry name" value="DNA_brk_join_enz"/>
</dbReference>
<accession>A0ABQ3C0M7</accession>
<dbReference type="Gene3D" id="1.10.443.10">
    <property type="entry name" value="Intergrase catalytic core"/>
    <property type="match status" value="1"/>
</dbReference>
<evidence type="ECO:0000259" key="3">
    <source>
        <dbReference type="Pfam" id="PF02899"/>
    </source>
</evidence>
<protein>
    <submittedName>
        <fullName evidence="4">Integrase</fullName>
    </submittedName>
</protein>
<dbReference type="InterPro" id="IPR004107">
    <property type="entry name" value="Integrase_SAM-like_N"/>
</dbReference>
<dbReference type="Gene3D" id="1.10.150.130">
    <property type="match status" value="1"/>
</dbReference>
<dbReference type="EMBL" id="BMUW01000008">
    <property type="protein sequence ID" value="GGZ63769.1"/>
    <property type="molecule type" value="Genomic_DNA"/>
</dbReference>
<sequence>MKPRPAPAVPSHRRGGVSAFAGAHVCEIASLRVRPGAMSPLFNWDTWDLTCLADTHRMVGNAELIWEFGEILNPVWRVVAKEVVLALMAPTHEAVLECPFAERRVRSPRTSHRYRQRLTEWFNWLTEQGVTKLVEVTQEMCEAYLEKRSWSIPTPDEPSRRLEPETTSEHVYCMKLVTWYDDLLSTDGYRPGFTPWPGKTSAQVVGRKNARSENRVRPLPDEILQPMMETCLYLVNVVGPHAAALQEDCRAKTAPGAIGKTATQGDAPLVRRLLDEIRTDANPLPKLSDKQMAHRYSQLLVRGNRVFVKDPLGPLAWTHMARLIGAQRLSNDLRKLLQPELVQLAAQVGFERPWGRYAPLIPRASDSELIPWTLPLVEEELRVLIDYVLSACLMVTSALTGMRSSELHELSVGCRRTEKTLTGQSVRFRLAGRLIKGQRFGGIPDEWVVIEQVDTAIALAERLVDRPPGKALFNSIELNSRLGNLRNWLEKSGTRERWGLPVIPEGPVSARNLRRTLALAIAQRPGGLLAAKVALKHISVATTEGYAATPGGSQRLFLADVEEAEEENRLELTVEAFREAQAGLLPSGPGARHLIEAFHHVDAELKEAARSDPKVLKDDRHLESLLRKVAMTLHVGAANFCWFRDPSKALCLKLAGTPEAKRPLVGMCDSARCPQATHHLRHRPVWLGQITTIDTFVESPRVAKGEKTRLRHERDRAERVVAEIDAAAPPALVGAH</sequence>